<comment type="caution">
    <text evidence="2">The sequence shown here is derived from an EMBL/GenBank/DDBJ whole genome shotgun (WGS) entry which is preliminary data.</text>
</comment>
<evidence type="ECO:0000313" key="3">
    <source>
        <dbReference type="Proteomes" id="UP001569428"/>
    </source>
</evidence>
<accession>A0ABV4P4G4</accession>
<dbReference type="InterPro" id="IPR038670">
    <property type="entry name" value="HslJ-like_sf"/>
</dbReference>
<sequence>MISTLNMSGQDLEHHHRPLVAFTIKCRKTHENDIMPRDHIRLQLMVPALLTLLFSGCMSFDAPSQPQTLRQSAWSACDHEWVLSGLKDGENTYEYLLLWRKFWRERPFFTCDRFGYVRGSGGVNPYLGRISLAGNGSLSWPKTPMISRKGRVHPSDELETDYLKALRKARRLEVVGDKLILSSSDNSTLLEFDRVDDIMR</sequence>
<evidence type="ECO:0000313" key="2">
    <source>
        <dbReference type="EMBL" id="MFA0812882.1"/>
    </source>
</evidence>
<dbReference type="RefSeq" id="WP_371840616.1">
    <property type="nucleotide sequence ID" value="NZ_JBGMEK010000059.1"/>
</dbReference>
<name>A0ABV4P4G4_9GAMM</name>
<evidence type="ECO:0000259" key="1">
    <source>
        <dbReference type="Pfam" id="PF03724"/>
    </source>
</evidence>
<proteinExistence type="predicted"/>
<dbReference type="InterPro" id="IPR005184">
    <property type="entry name" value="DUF306_Meta_HslJ"/>
</dbReference>
<organism evidence="2 3">
    <name type="scientific">Microbulbifer epialgicus</name>
    <dbReference type="NCBI Taxonomy" id="393907"/>
    <lineage>
        <taxon>Bacteria</taxon>
        <taxon>Pseudomonadati</taxon>
        <taxon>Pseudomonadota</taxon>
        <taxon>Gammaproteobacteria</taxon>
        <taxon>Cellvibrionales</taxon>
        <taxon>Microbulbiferaceae</taxon>
        <taxon>Microbulbifer</taxon>
    </lineage>
</organism>
<dbReference type="Proteomes" id="UP001569428">
    <property type="component" value="Unassembled WGS sequence"/>
</dbReference>
<reference evidence="2 3" key="1">
    <citation type="submission" date="2024-08" db="EMBL/GenBank/DDBJ databases">
        <authorList>
            <person name="Ishaq N."/>
        </authorList>
    </citation>
    <scope>NUCLEOTIDE SEQUENCE [LARGE SCALE GENOMIC DNA]</scope>
    <source>
        <strain evidence="2 3">DSM 18651</strain>
    </source>
</reference>
<dbReference type="Gene3D" id="2.40.128.270">
    <property type="match status" value="1"/>
</dbReference>
<gene>
    <name evidence="2" type="ORF">ACCI49_18385</name>
</gene>
<protein>
    <submittedName>
        <fullName evidence="2">META domain-containing protein</fullName>
    </submittedName>
</protein>
<keyword evidence="3" id="KW-1185">Reference proteome</keyword>
<dbReference type="Pfam" id="PF03724">
    <property type="entry name" value="META"/>
    <property type="match status" value="1"/>
</dbReference>
<feature type="domain" description="DUF306" evidence="1">
    <location>
        <begin position="112"/>
        <end position="192"/>
    </location>
</feature>
<dbReference type="EMBL" id="JBGMEK010000059">
    <property type="protein sequence ID" value="MFA0812882.1"/>
    <property type="molecule type" value="Genomic_DNA"/>
</dbReference>